<sequence length="163" mass="18125">MASANDVYPDGENLLARINEIQEIIVTTSKALPTPAGNVDNLPMWLTIIRTIVPVRGVQRQYLWPFQVEMVLFRSTIAVAAKNPGIINQINLDLINTLTQFGLRKNLQTPTFPTTPDGFEPDSVRIQGEGYSEHTETGFAGSTYTMQFSYEIFESISAIEGID</sequence>
<organism evidence="1">
    <name type="scientific">marine sediment metagenome</name>
    <dbReference type="NCBI Taxonomy" id="412755"/>
    <lineage>
        <taxon>unclassified sequences</taxon>
        <taxon>metagenomes</taxon>
        <taxon>ecological metagenomes</taxon>
    </lineage>
</organism>
<proteinExistence type="predicted"/>
<dbReference type="EMBL" id="LAZR01007697">
    <property type="protein sequence ID" value="KKM83552.1"/>
    <property type="molecule type" value="Genomic_DNA"/>
</dbReference>
<evidence type="ECO:0000313" key="1">
    <source>
        <dbReference type="EMBL" id="KKM83552.1"/>
    </source>
</evidence>
<accession>A0A0F9NQJ8</accession>
<name>A0A0F9NQJ8_9ZZZZ</name>
<gene>
    <name evidence="1" type="ORF">LCGC14_1308280</name>
</gene>
<dbReference type="AlphaFoldDB" id="A0A0F9NQJ8"/>
<reference evidence="1" key="1">
    <citation type="journal article" date="2015" name="Nature">
        <title>Complex archaea that bridge the gap between prokaryotes and eukaryotes.</title>
        <authorList>
            <person name="Spang A."/>
            <person name="Saw J.H."/>
            <person name="Jorgensen S.L."/>
            <person name="Zaremba-Niedzwiedzka K."/>
            <person name="Martijn J."/>
            <person name="Lind A.E."/>
            <person name="van Eijk R."/>
            <person name="Schleper C."/>
            <person name="Guy L."/>
            <person name="Ettema T.J."/>
        </authorList>
    </citation>
    <scope>NUCLEOTIDE SEQUENCE</scope>
</reference>
<protein>
    <submittedName>
        <fullName evidence="1">Uncharacterized protein</fullName>
    </submittedName>
</protein>
<comment type="caution">
    <text evidence="1">The sequence shown here is derived from an EMBL/GenBank/DDBJ whole genome shotgun (WGS) entry which is preliminary data.</text>
</comment>